<dbReference type="EMBL" id="UIGB01000001">
    <property type="protein sequence ID" value="SUU85632.1"/>
    <property type="molecule type" value="Genomic_DNA"/>
</dbReference>
<sequence>MPIIDVDGCAINVQVDGRKDAPSLMLSNSMGCSLEMWQPQMAALTERFRVIRYDRRGHGKSAASNAGYSVERFGKDAVAILDHLGVDKTHWCGISLGGIVGQWMAVMAPERIERLVLSNTTSYVADPTNWLNRIKAVQESGLASIADAVLAGWLTEGFRQSHPDIVASLRQMLISTDPTTYAGCCETLSRLDQRELLPQIACQTLIIAGEHDKSTPIPAAELLKSKIPNARLEIIEAAHISNVEAAAKFTQLVSSFLG</sequence>
<name>A0A380W9N6_AFIFE</name>
<proteinExistence type="predicted"/>
<dbReference type="EC" id="3.1.1.24" evidence="2"/>
<feature type="domain" description="AB hydrolase-1" evidence="1">
    <location>
        <begin position="31"/>
        <end position="245"/>
    </location>
</feature>
<dbReference type="PANTHER" id="PTHR43433:SF5">
    <property type="entry name" value="AB HYDROLASE-1 DOMAIN-CONTAINING PROTEIN"/>
    <property type="match status" value="1"/>
</dbReference>
<evidence type="ECO:0000313" key="2">
    <source>
        <dbReference type="EMBL" id="SUU85632.1"/>
    </source>
</evidence>
<dbReference type="Gene3D" id="3.40.50.1820">
    <property type="entry name" value="alpha/beta hydrolase"/>
    <property type="match status" value="1"/>
</dbReference>
<evidence type="ECO:0000313" key="3">
    <source>
        <dbReference type="Proteomes" id="UP000254343"/>
    </source>
</evidence>
<dbReference type="SUPFAM" id="SSF53474">
    <property type="entry name" value="alpha/beta-Hydrolases"/>
    <property type="match status" value="1"/>
</dbReference>
<dbReference type="InterPro" id="IPR050471">
    <property type="entry name" value="AB_hydrolase"/>
</dbReference>
<reference evidence="2 3" key="1">
    <citation type="submission" date="2018-06" db="EMBL/GenBank/DDBJ databases">
        <authorList>
            <consortium name="Pathogen Informatics"/>
            <person name="Doyle S."/>
        </authorList>
    </citation>
    <scope>NUCLEOTIDE SEQUENCE [LARGE SCALE GENOMIC DNA]</scope>
    <source>
        <strain evidence="2 3">NCTC12722</strain>
    </source>
</reference>
<dbReference type="OrthoDB" id="9793083at2"/>
<dbReference type="InterPro" id="IPR000073">
    <property type="entry name" value="AB_hydrolase_1"/>
</dbReference>
<dbReference type="PANTHER" id="PTHR43433">
    <property type="entry name" value="HYDROLASE, ALPHA/BETA FOLD FAMILY PROTEIN"/>
    <property type="match status" value="1"/>
</dbReference>
<organism evidence="2 3">
    <name type="scientific">Afipia felis</name>
    <name type="common">Cat scratch disease bacillus</name>
    <dbReference type="NCBI Taxonomy" id="1035"/>
    <lineage>
        <taxon>Bacteria</taxon>
        <taxon>Pseudomonadati</taxon>
        <taxon>Pseudomonadota</taxon>
        <taxon>Alphaproteobacteria</taxon>
        <taxon>Hyphomicrobiales</taxon>
        <taxon>Nitrobacteraceae</taxon>
        <taxon>Afipia</taxon>
    </lineage>
</organism>
<evidence type="ECO:0000259" key="1">
    <source>
        <dbReference type="Pfam" id="PF00561"/>
    </source>
</evidence>
<dbReference type="InterPro" id="IPR026968">
    <property type="entry name" value="PcaD/CatD"/>
</dbReference>
<dbReference type="PRINTS" id="PR00111">
    <property type="entry name" value="ABHYDROLASE"/>
</dbReference>
<protein>
    <submittedName>
        <fullName evidence="2">3-oxoadipate enol-lactonase 2</fullName>
        <ecNumber evidence="2">3.1.1.24</ecNumber>
    </submittedName>
</protein>
<dbReference type="GO" id="GO:0047570">
    <property type="term" value="F:3-oxoadipate enol-lactonase activity"/>
    <property type="evidence" value="ECO:0007669"/>
    <property type="project" value="UniProtKB-EC"/>
</dbReference>
<dbReference type="Proteomes" id="UP000254343">
    <property type="component" value="Unassembled WGS sequence"/>
</dbReference>
<gene>
    <name evidence="2" type="primary">catD_3</name>
    <name evidence="2" type="ORF">NCTC12722_02847</name>
</gene>
<dbReference type="GO" id="GO:0042952">
    <property type="term" value="P:beta-ketoadipate pathway"/>
    <property type="evidence" value="ECO:0007669"/>
    <property type="project" value="InterPro"/>
</dbReference>
<dbReference type="Pfam" id="PF00561">
    <property type="entry name" value="Abhydrolase_1"/>
    <property type="match status" value="1"/>
</dbReference>
<keyword evidence="2" id="KW-0378">Hydrolase</keyword>
<dbReference type="RefSeq" id="WP_002716458.1">
    <property type="nucleotide sequence ID" value="NZ_UFSI01000001.1"/>
</dbReference>
<dbReference type="NCBIfam" id="TIGR02427">
    <property type="entry name" value="protocat_pcaD"/>
    <property type="match status" value="1"/>
</dbReference>
<dbReference type="InterPro" id="IPR029058">
    <property type="entry name" value="AB_hydrolase_fold"/>
</dbReference>
<accession>A0A380W9N6</accession>
<dbReference type="AlphaFoldDB" id="A0A380W9N6"/>